<dbReference type="OrthoDB" id="7924295at2"/>
<dbReference type="RefSeq" id="WP_072379552.1">
    <property type="nucleotide sequence ID" value="NZ_FNXB01000036.1"/>
</dbReference>
<evidence type="ECO:0000313" key="3">
    <source>
        <dbReference type="Proteomes" id="UP000183063"/>
    </source>
</evidence>
<dbReference type="STRING" id="501024.RTCCBAU85039_5025"/>
<keyword evidence="4" id="KW-1185">Reference proteome</keyword>
<reference evidence="1" key="2">
    <citation type="submission" date="2016-10" db="EMBL/GenBank/DDBJ databases">
        <authorList>
            <person name="de Groot N.N."/>
        </authorList>
    </citation>
    <scope>NUCLEOTIDE SEQUENCE [LARGE SCALE GENOMIC DNA]</scope>
    <source>
        <strain evidence="1">CCBAU85039</strain>
    </source>
</reference>
<evidence type="ECO:0000313" key="4">
    <source>
        <dbReference type="Proteomes" id="UP000198939"/>
    </source>
</evidence>
<proteinExistence type="predicted"/>
<dbReference type="EMBL" id="FOCV01000027">
    <property type="protein sequence ID" value="SEO86710.1"/>
    <property type="molecule type" value="Genomic_DNA"/>
</dbReference>
<dbReference type="Proteomes" id="UP000198939">
    <property type="component" value="Unassembled WGS sequence"/>
</dbReference>
<dbReference type="EMBL" id="FNXB01000036">
    <property type="protein sequence ID" value="SEI14075.1"/>
    <property type="molecule type" value="Genomic_DNA"/>
</dbReference>
<sequence>MSTKSVKQVDVDFEIEAALAFHNEDAKATIPTLLGDIKHLRMQLALAEAAMSRGMTSGWTPKFEREA</sequence>
<evidence type="ECO:0000313" key="1">
    <source>
        <dbReference type="EMBL" id="SEI14075.1"/>
    </source>
</evidence>
<evidence type="ECO:0000313" key="2">
    <source>
        <dbReference type="EMBL" id="SEO86710.1"/>
    </source>
</evidence>
<accession>A0A1H8T6T3</accession>
<dbReference type="Proteomes" id="UP000183063">
    <property type="component" value="Unassembled WGS sequence"/>
</dbReference>
<dbReference type="AlphaFoldDB" id="A0A1H8T6T3"/>
<reference evidence="2 4" key="1">
    <citation type="submission" date="2016-10" db="EMBL/GenBank/DDBJ databases">
        <authorList>
            <person name="Varghese N."/>
            <person name="Submissions S."/>
        </authorList>
    </citation>
    <scope>NUCLEOTIDE SEQUENCE [LARGE SCALE GENOMIC DNA]</scope>
    <source>
        <strain evidence="2 4">CGMCC 1.7071</strain>
    </source>
</reference>
<name>A0A1H8T6T3_9HYPH</name>
<reference evidence="3" key="3">
    <citation type="submission" date="2016-10" db="EMBL/GenBank/DDBJ databases">
        <authorList>
            <person name="Wibberg D."/>
        </authorList>
    </citation>
    <scope>NUCLEOTIDE SEQUENCE [LARGE SCALE GENOMIC DNA]</scope>
</reference>
<organism evidence="1 3">
    <name type="scientific">Rhizobium tibeticum</name>
    <dbReference type="NCBI Taxonomy" id="501024"/>
    <lineage>
        <taxon>Bacteria</taxon>
        <taxon>Pseudomonadati</taxon>
        <taxon>Pseudomonadota</taxon>
        <taxon>Alphaproteobacteria</taxon>
        <taxon>Hyphomicrobiales</taxon>
        <taxon>Rhizobiaceae</taxon>
        <taxon>Rhizobium/Agrobacterium group</taxon>
        <taxon>Rhizobium</taxon>
    </lineage>
</organism>
<gene>
    <name evidence="1" type="ORF">RTCCBAU85039_5025</name>
    <name evidence="2" type="ORF">SAMN05216228_102783</name>
</gene>
<protein>
    <submittedName>
        <fullName evidence="1">Uncharacterized protein</fullName>
    </submittedName>
</protein>